<keyword evidence="1" id="KW-1133">Transmembrane helix</keyword>
<evidence type="ECO:0000313" key="3">
    <source>
        <dbReference type="Proteomes" id="UP000638918"/>
    </source>
</evidence>
<evidence type="ECO:0000313" key="2">
    <source>
        <dbReference type="EMBL" id="MBD7940147.1"/>
    </source>
</evidence>
<organism evidence="2 3">
    <name type="scientific">Brevundimonas guildfordensis</name>
    <dbReference type="NCBI Taxonomy" id="2762241"/>
    <lineage>
        <taxon>Bacteria</taxon>
        <taxon>Pseudomonadati</taxon>
        <taxon>Pseudomonadota</taxon>
        <taxon>Alphaproteobacteria</taxon>
        <taxon>Caulobacterales</taxon>
        <taxon>Caulobacteraceae</taxon>
        <taxon>Brevundimonas</taxon>
    </lineage>
</organism>
<accession>A0ABR8QY24</accession>
<keyword evidence="3" id="KW-1185">Reference proteome</keyword>
<sequence length="200" mass="22258">MNGFDFLFSLIGLLLGFVLIEILSGLSRALKARQTHQKQDEQAVRVGWLSLLLALFIMVDVASYWTNVWEMRERLTVGYDTVLISLLVAALYYFAASMVFPSNLDAWPNLDEWFWRNKRRVLLLVFAASAVTMTGVFVLSTERPPLWEVVVTQALYFGLVLSAALARGPRVFAASIGALLLVYGLYAAVGLGFRLGLFGA</sequence>
<proteinExistence type="predicted"/>
<dbReference type="RefSeq" id="WP_191742599.1">
    <property type="nucleotide sequence ID" value="NZ_JACSQU010000001.1"/>
</dbReference>
<evidence type="ECO:0000256" key="1">
    <source>
        <dbReference type="SAM" id="Phobius"/>
    </source>
</evidence>
<dbReference type="Proteomes" id="UP000638918">
    <property type="component" value="Unassembled WGS sequence"/>
</dbReference>
<feature type="transmembrane region" description="Helical" evidence="1">
    <location>
        <begin position="46"/>
        <end position="65"/>
    </location>
</feature>
<feature type="transmembrane region" description="Helical" evidence="1">
    <location>
        <begin position="121"/>
        <end position="140"/>
    </location>
</feature>
<feature type="transmembrane region" description="Helical" evidence="1">
    <location>
        <begin position="172"/>
        <end position="193"/>
    </location>
</feature>
<reference evidence="2 3" key="1">
    <citation type="submission" date="2020-08" db="EMBL/GenBank/DDBJ databases">
        <title>A Genomic Blueprint of the Chicken Gut Microbiome.</title>
        <authorList>
            <person name="Gilroy R."/>
            <person name="Ravi A."/>
            <person name="Getino M."/>
            <person name="Pursley I."/>
            <person name="Horton D.L."/>
            <person name="Alikhan N.-F."/>
            <person name="Baker D."/>
            <person name="Gharbi K."/>
            <person name="Hall N."/>
            <person name="Watson M."/>
            <person name="Adriaenssens E.M."/>
            <person name="Foster-Nyarko E."/>
            <person name="Jarju S."/>
            <person name="Secka A."/>
            <person name="Antonio M."/>
            <person name="Oren A."/>
            <person name="Chaudhuri R."/>
            <person name="La Ragione R.M."/>
            <person name="Hildebrand F."/>
            <person name="Pallen M.J."/>
        </authorList>
    </citation>
    <scope>NUCLEOTIDE SEQUENCE [LARGE SCALE GENOMIC DNA]</scope>
    <source>
        <strain evidence="2 3">Sa3CVA3</strain>
    </source>
</reference>
<gene>
    <name evidence="2" type="ORF">H9656_01975</name>
</gene>
<dbReference type="EMBL" id="JACSQU010000001">
    <property type="protein sequence ID" value="MBD7940147.1"/>
    <property type="molecule type" value="Genomic_DNA"/>
</dbReference>
<name>A0ABR8QY24_9CAUL</name>
<comment type="caution">
    <text evidence="2">The sequence shown here is derived from an EMBL/GenBank/DDBJ whole genome shotgun (WGS) entry which is preliminary data.</text>
</comment>
<evidence type="ECO:0008006" key="4">
    <source>
        <dbReference type="Google" id="ProtNLM"/>
    </source>
</evidence>
<feature type="transmembrane region" description="Helical" evidence="1">
    <location>
        <begin position="146"/>
        <end position="165"/>
    </location>
</feature>
<feature type="transmembrane region" description="Helical" evidence="1">
    <location>
        <begin position="77"/>
        <end position="100"/>
    </location>
</feature>
<protein>
    <recommendedName>
        <fullName evidence="4">Tripartite tricarboxylate transporter TctB family protein</fullName>
    </recommendedName>
</protein>
<keyword evidence="1" id="KW-0472">Membrane</keyword>
<keyword evidence="1" id="KW-0812">Transmembrane</keyword>
<feature type="transmembrane region" description="Helical" evidence="1">
    <location>
        <begin position="6"/>
        <end position="26"/>
    </location>
</feature>